<comment type="caution">
    <text evidence="12">The sequence shown here is derived from an EMBL/GenBank/DDBJ whole genome shotgun (WGS) entry which is preliminary data.</text>
</comment>
<gene>
    <name evidence="12" type="ORF">STCU_09298</name>
</gene>
<evidence type="ECO:0000313" key="12">
    <source>
        <dbReference type="EMBL" id="EPY19783.1"/>
    </source>
</evidence>
<feature type="transmembrane region" description="Helical" evidence="10">
    <location>
        <begin position="337"/>
        <end position="355"/>
    </location>
</feature>
<dbReference type="OrthoDB" id="272900at2759"/>
<keyword evidence="4 10" id="KW-0812">Transmembrane</keyword>
<dbReference type="PANTHER" id="PTHR15959">
    <property type="entry name" value="SYNTAXIN-18"/>
    <property type="match status" value="1"/>
</dbReference>
<dbReference type="SUPFAM" id="SSF58038">
    <property type="entry name" value="SNARE fusion complex"/>
    <property type="match status" value="1"/>
</dbReference>
<proteinExistence type="inferred from homology"/>
<keyword evidence="13" id="KW-1185">Reference proteome</keyword>
<evidence type="ECO:0000256" key="2">
    <source>
        <dbReference type="ARBA" id="ARBA00009063"/>
    </source>
</evidence>
<keyword evidence="8 10" id="KW-0472">Membrane</keyword>
<dbReference type="GO" id="GO:0005783">
    <property type="term" value="C:endoplasmic reticulum"/>
    <property type="evidence" value="ECO:0007669"/>
    <property type="project" value="TreeGrafter"/>
</dbReference>
<evidence type="ECO:0000256" key="8">
    <source>
        <dbReference type="ARBA" id="ARBA00023136"/>
    </source>
</evidence>
<evidence type="ECO:0000259" key="11">
    <source>
        <dbReference type="PROSITE" id="PS50192"/>
    </source>
</evidence>
<accession>S9TTC8</accession>
<evidence type="ECO:0000256" key="1">
    <source>
        <dbReference type="ARBA" id="ARBA00004211"/>
    </source>
</evidence>
<evidence type="ECO:0000256" key="7">
    <source>
        <dbReference type="ARBA" id="ARBA00023054"/>
    </source>
</evidence>
<evidence type="ECO:0000256" key="10">
    <source>
        <dbReference type="SAM" id="Phobius"/>
    </source>
</evidence>
<name>S9TTC8_9TRYP</name>
<dbReference type="PROSITE" id="PS50192">
    <property type="entry name" value="T_SNARE"/>
    <property type="match status" value="1"/>
</dbReference>
<dbReference type="InterPro" id="IPR000727">
    <property type="entry name" value="T_SNARE_dom"/>
</dbReference>
<dbReference type="GO" id="GO:0031201">
    <property type="term" value="C:SNARE complex"/>
    <property type="evidence" value="ECO:0007669"/>
    <property type="project" value="TreeGrafter"/>
</dbReference>
<sequence length="356" mass="37513">MREQVLQAKAPPAAAARGRAGPAAVRVQLLEHVEEALRTLEKAVAAARLRVALGKEEVALYKNEMAHFARAGVPHCDAATAALLQAVGGVRQGAEAPPAVDAHLEELLQRHGARAPACQPGAPVAGRASPGLGFIGDVSAQTLSMMDRMVHQANATLRQVRTQAADSALAAVLQTGIASTEAMLGDAKVPLWADLLGDGGGRAPTDRLNPLTAVRSTLKLLGGGSGDTSPNRVGLGSAKTAVPHFEYSAAEAAALEQENVQLLEEQRETTAQDAKQIEASVRELSQLTSLANEKVLEQNEQFNVVLNNTAITKSNIDKAGKEVREAGESFWTSTKQLIALLWCCIISICVLNTLIR</sequence>
<evidence type="ECO:0000256" key="6">
    <source>
        <dbReference type="ARBA" id="ARBA00022989"/>
    </source>
</evidence>
<dbReference type="PANTHER" id="PTHR15959:SF0">
    <property type="entry name" value="SYNTAXIN-18"/>
    <property type="match status" value="1"/>
</dbReference>
<reference evidence="12 13" key="1">
    <citation type="journal article" date="2013" name="PLoS ONE">
        <title>Predicting the Proteins of Angomonas deanei, Strigomonas culicis and Their Respective Endosymbionts Reveals New Aspects of the Trypanosomatidae Family.</title>
        <authorList>
            <person name="Motta M.C."/>
            <person name="Martins A.C."/>
            <person name="de Souza S.S."/>
            <person name="Catta-Preta C.M."/>
            <person name="Silva R."/>
            <person name="Klein C.C."/>
            <person name="de Almeida L.G."/>
            <person name="de Lima Cunha O."/>
            <person name="Ciapina L.P."/>
            <person name="Brocchi M."/>
            <person name="Colabardini A.C."/>
            <person name="de Araujo Lima B."/>
            <person name="Machado C.R."/>
            <person name="de Almeida Soares C.M."/>
            <person name="Probst C.M."/>
            <person name="de Menezes C.B."/>
            <person name="Thompson C.E."/>
            <person name="Bartholomeu D.C."/>
            <person name="Gradia D.F."/>
            <person name="Pavoni D.P."/>
            <person name="Grisard E.C."/>
            <person name="Fantinatti-Garboggini F."/>
            <person name="Marchini F.K."/>
            <person name="Rodrigues-Luiz G.F."/>
            <person name="Wagner G."/>
            <person name="Goldman G.H."/>
            <person name="Fietto J.L."/>
            <person name="Elias M.C."/>
            <person name="Goldman M.H."/>
            <person name="Sagot M.F."/>
            <person name="Pereira M."/>
            <person name="Stoco P.H."/>
            <person name="de Mendonca-Neto R.P."/>
            <person name="Teixeira S.M."/>
            <person name="Maciel T.E."/>
            <person name="de Oliveira Mendes T.A."/>
            <person name="Urmenyi T.P."/>
            <person name="de Souza W."/>
            <person name="Schenkman S."/>
            <person name="de Vasconcelos A.T."/>
        </authorList>
    </citation>
    <scope>NUCLEOTIDE SEQUENCE [LARGE SCALE GENOMIC DNA]</scope>
</reference>
<comment type="subcellular location">
    <subcellularLocation>
        <location evidence="1">Membrane</location>
        <topology evidence="1">Single-pass type IV membrane protein</topology>
    </subcellularLocation>
</comment>
<evidence type="ECO:0000256" key="4">
    <source>
        <dbReference type="ARBA" id="ARBA00022692"/>
    </source>
</evidence>
<feature type="coiled-coil region" evidence="9">
    <location>
        <begin position="252"/>
        <end position="280"/>
    </location>
</feature>
<evidence type="ECO:0000256" key="5">
    <source>
        <dbReference type="ARBA" id="ARBA00022927"/>
    </source>
</evidence>
<keyword evidence="3" id="KW-0813">Transport</keyword>
<feature type="domain" description="T-SNARE coiled-coil homology" evidence="11">
    <location>
        <begin position="264"/>
        <end position="326"/>
    </location>
</feature>
<keyword evidence="5" id="KW-0653">Protein transport</keyword>
<evidence type="ECO:0000256" key="3">
    <source>
        <dbReference type="ARBA" id="ARBA00022448"/>
    </source>
</evidence>
<keyword evidence="7 9" id="KW-0175">Coiled coil</keyword>
<protein>
    <submittedName>
        <fullName evidence="12">Syntaxin 1B/2/3</fullName>
    </submittedName>
</protein>
<keyword evidence="6 10" id="KW-1133">Transmembrane helix</keyword>
<dbReference type="GO" id="GO:0006890">
    <property type="term" value="P:retrograde vesicle-mediated transport, Golgi to endoplasmic reticulum"/>
    <property type="evidence" value="ECO:0007669"/>
    <property type="project" value="TreeGrafter"/>
</dbReference>
<organism evidence="12 13">
    <name type="scientific">Strigomonas culicis</name>
    <dbReference type="NCBI Taxonomy" id="28005"/>
    <lineage>
        <taxon>Eukaryota</taxon>
        <taxon>Discoba</taxon>
        <taxon>Euglenozoa</taxon>
        <taxon>Kinetoplastea</taxon>
        <taxon>Metakinetoplastina</taxon>
        <taxon>Trypanosomatida</taxon>
        <taxon>Trypanosomatidae</taxon>
        <taxon>Strigomonadinae</taxon>
        <taxon>Strigomonas</taxon>
    </lineage>
</organism>
<evidence type="ECO:0000313" key="13">
    <source>
        <dbReference type="Proteomes" id="UP000015354"/>
    </source>
</evidence>
<dbReference type="Proteomes" id="UP000015354">
    <property type="component" value="Unassembled WGS sequence"/>
</dbReference>
<comment type="similarity">
    <text evidence="2">Belongs to the syntaxin family.</text>
</comment>
<dbReference type="EMBL" id="ATMH01009298">
    <property type="protein sequence ID" value="EPY19783.1"/>
    <property type="molecule type" value="Genomic_DNA"/>
</dbReference>
<dbReference type="Gene3D" id="1.20.5.110">
    <property type="match status" value="1"/>
</dbReference>
<dbReference type="GO" id="GO:0015031">
    <property type="term" value="P:protein transport"/>
    <property type="evidence" value="ECO:0007669"/>
    <property type="project" value="UniProtKB-KW"/>
</dbReference>
<dbReference type="AlphaFoldDB" id="S9TTC8"/>
<evidence type="ECO:0000256" key="9">
    <source>
        <dbReference type="SAM" id="Coils"/>
    </source>
</evidence>